<dbReference type="GO" id="GO:0070545">
    <property type="term" value="C:PeBoW complex"/>
    <property type="evidence" value="ECO:0007669"/>
    <property type="project" value="TreeGrafter"/>
</dbReference>
<reference evidence="9" key="1">
    <citation type="submission" date="2017-12" db="EMBL/GenBank/DDBJ databases">
        <title>High-resolution comparative analysis of great ape genomes.</title>
        <authorList>
            <person name="Pollen A."/>
            <person name="Hastie A."/>
            <person name="Hormozdiari F."/>
            <person name="Dougherty M."/>
            <person name="Liu R."/>
            <person name="Chaisson M."/>
            <person name="Hoppe E."/>
            <person name="Hill C."/>
            <person name="Pang A."/>
            <person name="Hillier L."/>
            <person name="Baker C."/>
            <person name="Armstrong J."/>
            <person name="Shendure J."/>
            <person name="Paten B."/>
            <person name="Wilson R."/>
            <person name="Chao H."/>
            <person name="Schneider V."/>
            <person name="Ventura M."/>
            <person name="Kronenberg Z."/>
            <person name="Murali S."/>
            <person name="Gordon D."/>
            <person name="Cantsilieris S."/>
            <person name="Munson K."/>
            <person name="Nelson B."/>
            <person name="Raja A."/>
            <person name="Underwood J."/>
            <person name="Diekhans M."/>
            <person name="Fiddes I."/>
            <person name="Haussler D."/>
            <person name="Eichler E."/>
        </authorList>
    </citation>
    <scope>NUCLEOTIDE SEQUENCE [LARGE SCALE GENOMIC DNA]</scope>
    <source>
        <strain evidence="9">Susie</strain>
    </source>
</reference>
<protein>
    <submittedName>
        <fullName evidence="9">BOP1 isoform 3</fullName>
    </submittedName>
</protein>
<sequence>MAGSRGAGRTAAPRVRQEKRRSEPEMEPEPEPEAGTPCPRTEMASAWIGDEYAEDSSDEEDIRNTVGNVPLEWYDDFPHVGYDLDGRRIYKPLRTRDELDQFLDKMDDPDYWRTVQDPMTGRDLRLTDEQVALVLRLQSGQFGDVGFNPYEPAVDFFSGDVMIHPVTSRPADKRSFIPSLVEKEKVSRMVHAIKMGWIQPRRPRDPTPSFYDLWAQE</sequence>
<proteinExistence type="predicted"/>
<keyword evidence="5" id="KW-0677">Repeat</keyword>
<feature type="region of interest" description="Disordered" evidence="7">
    <location>
        <begin position="1"/>
        <end position="60"/>
    </location>
</feature>
<comment type="caution">
    <text evidence="9">The sequence shown here is derived from an EMBL/GenBank/DDBJ whole genome shotgun (WGS) entry which is preliminary data.</text>
</comment>
<feature type="domain" description="BOP1 N-terminal" evidence="8">
    <location>
        <begin position="74"/>
        <end position="217"/>
    </location>
</feature>
<dbReference type="GO" id="GO:0030687">
    <property type="term" value="C:preribosome, large subunit precursor"/>
    <property type="evidence" value="ECO:0007669"/>
    <property type="project" value="TreeGrafter"/>
</dbReference>
<dbReference type="InterPro" id="IPR028598">
    <property type="entry name" value="BOP1/Erb1"/>
</dbReference>
<evidence type="ECO:0000259" key="8">
    <source>
        <dbReference type="SMART" id="SM01035"/>
    </source>
</evidence>
<dbReference type="SMART" id="SM01035">
    <property type="entry name" value="BOP1NT"/>
    <property type="match status" value="1"/>
</dbReference>
<evidence type="ECO:0000313" key="9">
    <source>
        <dbReference type="EMBL" id="PNJ08035.1"/>
    </source>
</evidence>
<keyword evidence="4" id="KW-0853">WD repeat</keyword>
<dbReference type="PANTHER" id="PTHR17605">
    <property type="entry name" value="RIBOSOME BIOGENESIS PROTEIN BOP1 BLOCK OF PROLIFERATION 1 PROTEIN"/>
    <property type="match status" value="1"/>
</dbReference>
<feature type="non-terminal residue" evidence="9">
    <location>
        <position position="217"/>
    </location>
</feature>
<comment type="subcellular location">
    <subcellularLocation>
        <location evidence="1">Nucleus</location>
        <location evidence="1">Nucleolus</location>
    </subcellularLocation>
</comment>
<dbReference type="PANTHER" id="PTHR17605:SF0">
    <property type="entry name" value="RIBOSOME BIOGENESIS PROTEIN BOP1"/>
    <property type="match status" value="1"/>
</dbReference>
<keyword evidence="6" id="KW-0539">Nucleus</keyword>
<dbReference type="Pfam" id="PF08145">
    <property type="entry name" value="BOP1NT"/>
    <property type="match status" value="1"/>
</dbReference>
<keyword evidence="3" id="KW-0698">rRNA processing</keyword>
<evidence type="ECO:0000256" key="3">
    <source>
        <dbReference type="ARBA" id="ARBA00022552"/>
    </source>
</evidence>
<evidence type="ECO:0000256" key="4">
    <source>
        <dbReference type="ARBA" id="ARBA00022574"/>
    </source>
</evidence>
<evidence type="ECO:0000256" key="2">
    <source>
        <dbReference type="ARBA" id="ARBA00022517"/>
    </source>
</evidence>
<evidence type="ECO:0000256" key="7">
    <source>
        <dbReference type="SAM" id="MobiDB-lite"/>
    </source>
</evidence>
<organism evidence="9">
    <name type="scientific">Pongo abelii</name>
    <name type="common">Sumatran orangutan</name>
    <name type="synonym">Pongo pygmaeus abelii</name>
    <dbReference type="NCBI Taxonomy" id="9601"/>
    <lineage>
        <taxon>Eukaryota</taxon>
        <taxon>Metazoa</taxon>
        <taxon>Chordata</taxon>
        <taxon>Craniata</taxon>
        <taxon>Vertebrata</taxon>
        <taxon>Euteleostomi</taxon>
        <taxon>Mammalia</taxon>
        <taxon>Eutheria</taxon>
        <taxon>Euarchontoglires</taxon>
        <taxon>Primates</taxon>
        <taxon>Haplorrhini</taxon>
        <taxon>Catarrhini</taxon>
        <taxon>Hominidae</taxon>
        <taxon>Pongo</taxon>
    </lineage>
</organism>
<dbReference type="GO" id="GO:0043021">
    <property type="term" value="F:ribonucleoprotein complex binding"/>
    <property type="evidence" value="ECO:0007669"/>
    <property type="project" value="TreeGrafter"/>
</dbReference>
<feature type="compositionally biased region" description="Acidic residues" evidence="7">
    <location>
        <begin position="51"/>
        <end position="60"/>
    </location>
</feature>
<accession>A0A2J8RHS3</accession>
<evidence type="ECO:0000256" key="5">
    <source>
        <dbReference type="ARBA" id="ARBA00022737"/>
    </source>
</evidence>
<dbReference type="GO" id="GO:0000463">
    <property type="term" value="P:maturation of LSU-rRNA from tricistronic rRNA transcript (SSU-rRNA, 5.8S rRNA, LSU-rRNA)"/>
    <property type="evidence" value="ECO:0007669"/>
    <property type="project" value="TreeGrafter"/>
</dbReference>
<gene>
    <name evidence="9" type="ORF">CR201_G0050854</name>
</gene>
<dbReference type="AlphaFoldDB" id="A0A2J8RHS3"/>
<evidence type="ECO:0000256" key="6">
    <source>
        <dbReference type="ARBA" id="ARBA00023242"/>
    </source>
</evidence>
<evidence type="ECO:0000256" key="1">
    <source>
        <dbReference type="ARBA" id="ARBA00004604"/>
    </source>
</evidence>
<keyword evidence="2" id="KW-0690">Ribosome biogenesis</keyword>
<dbReference type="InterPro" id="IPR012953">
    <property type="entry name" value="BOP1_N_dom"/>
</dbReference>
<dbReference type="EMBL" id="NDHI03003691">
    <property type="protein sequence ID" value="PNJ08035.1"/>
    <property type="molecule type" value="Genomic_DNA"/>
</dbReference>
<name>A0A2J8RHS3_PONAB</name>